<dbReference type="CDD" id="cd07772">
    <property type="entry name" value="ASKHA_NBD_FGGY_NaCK-like"/>
    <property type="match status" value="1"/>
</dbReference>
<evidence type="ECO:0000313" key="2">
    <source>
        <dbReference type="EMBL" id="MQT15090.1"/>
    </source>
</evidence>
<dbReference type="Gene3D" id="3.30.420.40">
    <property type="match status" value="2"/>
</dbReference>
<gene>
    <name evidence="2" type="ORF">F0357_21010</name>
</gene>
<accession>A0A6A7Y6Y0</accession>
<sequence length="455" mass="48118">MSAAGAIAVFDLGKTNSKLMVFSADGSVVAESRTAPSWRQHETFRVLDDVALERWMRAELAAAVLAHGVEGVVVSGHGCTFALAGVSELTHPVLDYEQEPPADVAARIDPLVPPFAETFSPRLPLGFNFGRHILWVEDVVPDAVARAEAILCYPQFWTWRLSARAVGEISYLGCHSHVWAPLAEDYSSLVDARGWRAKMPPLARAGAVVGTLDLPLADGSSRSVAVHNGVHDSNASLYFYRALGYRDFTMVSTGTWVIVMNPDCPLDALDETRDMLANVAVDGGGVATARFMGGREFDVISGGLKRPIEPALLAALVARGAFALPSFASGGPFPGAEGRIVGEVEGDEERAALALLYVVMMTDLTLDLTRSAGAIIVDGGLARIPAFTGLVAALRPDQAVLVGSNPNGSACGAAALAFEATGRSPFAETCRAVEPIPVAGLAAYRDQWRALAGHR</sequence>
<protein>
    <submittedName>
        <fullName evidence="2">Carbohydrate kinase</fullName>
    </submittedName>
</protein>
<keyword evidence="2" id="KW-0808">Transferase</keyword>
<comment type="caution">
    <text evidence="2">The sequence shown here is derived from an EMBL/GenBank/DDBJ whole genome shotgun (WGS) entry which is preliminary data.</text>
</comment>
<evidence type="ECO:0000313" key="3">
    <source>
        <dbReference type="Proteomes" id="UP000332515"/>
    </source>
</evidence>
<dbReference type="AlphaFoldDB" id="A0A6A7Y6Y0"/>
<dbReference type="RefSeq" id="WP_153489440.1">
    <property type="nucleotide sequence ID" value="NZ_VWNA01000003.1"/>
</dbReference>
<dbReference type="EMBL" id="VWNA01000003">
    <property type="protein sequence ID" value="MQT15090.1"/>
    <property type="molecule type" value="Genomic_DNA"/>
</dbReference>
<name>A0A6A7Y6Y0_9HYPH</name>
<dbReference type="InterPro" id="IPR043129">
    <property type="entry name" value="ATPase_NBD"/>
</dbReference>
<keyword evidence="3" id="KW-1185">Reference proteome</keyword>
<dbReference type="Proteomes" id="UP000332515">
    <property type="component" value="Unassembled WGS sequence"/>
</dbReference>
<dbReference type="GO" id="GO:0016301">
    <property type="term" value="F:kinase activity"/>
    <property type="evidence" value="ECO:0007669"/>
    <property type="project" value="UniProtKB-KW"/>
</dbReference>
<reference evidence="2 3" key="1">
    <citation type="submission" date="2019-09" db="EMBL/GenBank/DDBJ databases">
        <title>Segnochrobactrum spirostomi gen. nov., sp. nov., isolated from the ciliate Spirostomum cf. yagiui and description of a novel family, Segnochrobactraceae fam. nov. within the order Rhizobiales of the class Alphaproteobacteria.</title>
        <authorList>
            <person name="Akter S."/>
            <person name="Shazib S.U.A."/>
            <person name="Shin M.K."/>
        </authorList>
    </citation>
    <scope>NUCLEOTIDE SEQUENCE [LARGE SCALE GENOMIC DNA]</scope>
    <source>
        <strain evidence="2 3">Sp-1</strain>
    </source>
</reference>
<proteinExistence type="predicted"/>
<evidence type="ECO:0000259" key="1">
    <source>
        <dbReference type="Pfam" id="PF21546"/>
    </source>
</evidence>
<dbReference type="SUPFAM" id="SSF53067">
    <property type="entry name" value="Actin-like ATPase domain"/>
    <property type="match status" value="2"/>
</dbReference>
<organism evidence="2 3">
    <name type="scientific">Segnochrobactrum spirostomi</name>
    <dbReference type="NCBI Taxonomy" id="2608987"/>
    <lineage>
        <taxon>Bacteria</taxon>
        <taxon>Pseudomonadati</taxon>
        <taxon>Pseudomonadota</taxon>
        <taxon>Alphaproteobacteria</taxon>
        <taxon>Hyphomicrobiales</taxon>
        <taxon>Segnochrobactraceae</taxon>
        <taxon>Segnochrobactrum</taxon>
    </lineage>
</organism>
<keyword evidence="2" id="KW-0418">Kinase</keyword>
<dbReference type="InterPro" id="IPR049382">
    <property type="entry name" value="FGGY_C_2"/>
</dbReference>
<feature type="domain" description="Carbohydrate kinase FGGY C-terminal" evidence="1">
    <location>
        <begin position="247"/>
        <end position="417"/>
    </location>
</feature>
<dbReference type="Pfam" id="PF21546">
    <property type="entry name" value="FGGY_C_2"/>
    <property type="match status" value="1"/>
</dbReference>